<organism evidence="1">
    <name type="scientific">marine metagenome</name>
    <dbReference type="NCBI Taxonomy" id="408172"/>
    <lineage>
        <taxon>unclassified sequences</taxon>
        <taxon>metagenomes</taxon>
        <taxon>ecological metagenomes</taxon>
    </lineage>
</organism>
<dbReference type="EMBL" id="UINC01017733">
    <property type="protein sequence ID" value="SVA73867.1"/>
    <property type="molecule type" value="Genomic_DNA"/>
</dbReference>
<accession>A0A381YBN8</accession>
<dbReference type="AlphaFoldDB" id="A0A381YBN8"/>
<protein>
    <submittedName>
        <fullName evidence="1">Uncharacterized protein</fullName>
    </submittedName>
</protein>
<dbReference type="PROSITE" id="PS51257">
    <property type="entry name" value="PROKAR_LIPOPROTEIN"/>
    <property type="match status" value="1"/>
</dbReference>
<proteinExistence type="predicted"/>
<name>A0A381YBN8_9ZZZZ</name>
<reference evidence="1" key="1">
    <citation type="submission" date="2018-05" db="EMBL/GenBank/DDBJ databases">
        <authorList>
            <person name="Lanie J.A."/>
            <person name="Ng W.-L."/>
            <person name="Kazmierczak K.M."/>
            <person name="Andrzejewski T.M."/>
            <person name="Davidsen T.M."/>
            <person name="Wayne K.J."/>
            <person name="Tettelin H."/>
            <person name="Glass J.I."/>
            <person name="Rusch D."/>
            <person name="Podicherti R."/>
            <person name="Tsui H.-C.T."/>
            <person name="Winkler M.E."/>
        </authorList>
    </citation>
    <scope>NUCLEOTIDE SEQUENCE</scope>
</reference>
<sequence>MVKRCLMLLFVLLGLSSCESTVGPSFEEMSETELATYNAFLSTDEKVVCQEASADWVGGSYRRIPKICATVRQIKRQQRLADAVWSGGLGGGANPGAVVC</sequence>
<evidence type="ECO:0000313" key="1">
    <source>
        <dbReference type="EMBL" id="SVA73867.1"/>
    </source>
</evidence>
<gene>
    <name evidence="1" type="ORF">METZ01_LOCUS126721</name>
</gene>